<evidence type="ECO:0000256" key="1">
    <source>
        <dbReference type="ARBA" id="ARBA00022723"/>
    </source>
</evidence>
<protein>
    <submittedName>
        <fullName evidence="6">EF hand domain-containing protein</fullName>
    </submittedName>
</protein>
<evidence type="ECO:0000313" key="6">
    <source>
        <dbReference type="EMBL" id="TDX25564.1"/>
    </source>
</evidence>
<feature type="domain" description="EF-hand" evidence="5">
    <location>
        <begin position="99"/>
        <end position="127"/>
    </location>
</feature>
<gene>
    <name evidence="6" type="ORF">EV657_11961</name>
</gene>
<reference evidence="6 7" key="1">
    <citation type="submission" date="2019-03" db="EMBL/GenBank/DDBJ databases">
        <title>Genomic Encyclopedia of Type Strains, Phase IV (KMG-IV): sequencing the most valuable type-strain genomes for metagenomic binning, comparative biology and taxonomic classification.</title>
        <authorList>
            <person name="Goeker M."/>
        </authorList>
    </citation>
    <scope>NUCLEOTIDE SEQUENCE [LARGE SCALE GENOMIC DNA]</scope>
    <source>
        <strain evidence="6 7">JA181</strain>
    </source>
</reference>
<evidence type="ECO:0000259" key="5">
    <source>
        <dbReference type="PROSITE" id="PS50222"/>
    </source>
</evidence>
<keyword evidence="2" id="KW-0677">Repeat</keyword>
<feature type="region of interest" description="Disordered" evidence="3">
    <location>
        <begin position="55"/>
        <end position="84"/>
    </location>
</feature>
<dbReference type="Pfam" id="PF13202">
    <property type="entry name" value="EF-hand_5"/>
    <property type="match status" value="3"/>
</dbReference>
<dbReference type="PROSITE" id="PS50222">
    <property type="entry name" value="EF_HAND_2"/>
    <property type="match status" value="2"/>
</dbReference>
<dbReference type="EMBL" id="SOEB01000019">
    <property type="protein sequence ID" value="TDX25564.1"/>
    <property type="molecule type" value="Genomic_DNA"/>
</dbReference>
<dbReference type="InterPro" id="IPR011992">
    <property type="entry name" value="EF-hand-dom_pair"/>
</dbReference>
<accession>A0A4R8FHQ2</accession>
<keyword evidence="4" id="KW-0732">Signal</keyword>
<dbReference type="SMART" id="SM00054">
    <property type="entry name" value="EFh"/>
    <property type="match status" value="2"/>
</dbReference>
<dbReference type="Proteomes" id="UP000295484">
    <property type="component" value="Unassembled WGS sequence"/>
</dbReference>
<dbReference type="InterPro" id="IPR002048">
    <property type="entry name" value="EF_hand_dom"/>
</dbReference>
<evidence type="ECO:0000313" key="7">
    <source>
        <dbReference type="Proteomes" id="UP000295484"/>
    </source>
</evidence>
<feature type="chain" id="PRO_5020447906" evidence="4">
    <location>
        <begin position="21"/>
        <end position="129"/>
    </location>
</feature>
<name>A0A4R8FHQ2_9RHOB</name>
<proteinExistence type="predicted"/>
<dbReference type="PROSITE" id="PS00018">
    <property type="entry name" value="EF_HAND_1"/>
    <property type="match status" value="2"/>
</dbReference>
<feature type="domain" description="EF-hand" evidence="5">
    <location>
        <begin position="40"/>
        <end position="75"/>
    </location>
</feature>
<dbReference type="InterPro" id="IPR039647">
    <property type="entry name" value="EF_hand_pair_protein_CML-like"/>
</dbReference>
<feature type="signal peptide" evidence="4">
    <location>
        <begin position="1"/>
        <end position="20"/>
    </location>
</feature>
<dbReference type="Gene3D" id="1.10.238.10">
    <property type="entry name" value="EF-hand"/>
    <property type="match status" value="2"/>
</dbReference>
<dbReference type="RefSeq" id="WP_134078774.1">
    <property type="nucleotide sequence ID" value="NZ_SOEB01000019.1"/>
</dbReference>
<dbReference type="AlphaFoldDB" id="A0A4R8FHQ2"/>
<comment type="caution">
    <text evidence="6">The sequence shown here is derived from an EMBL/GenBank/DDBJ whole genome shotgun (WGS) entry which is preliminary data.</text>
</comment>
<dbReference type="GO" id="GO:0005509">
    <property type="term" value="F:calcium ion binding"/>
    <property type="evidence" value="ECO:0007669"/>
    <property type="project" value="InterPro"/>
</dbReference>
<evidence type="ECO:0000256" key="4">
    <source>
        <dbReference type="SAM" id="SignalP"/>
    </source>
</evidence>
<organism evidence="6 7">
    <name type="scientific">Rhodovulum visakhapatnamense</name>
    <dbReference type="NCBI Taxonomy" id="364297"/>
    <lineage>
        <taxon>Bacteria</taxon>
        <taxon>Pseudomonadati</taxon>
        <taxon>Pseudomonadota</taxon>
        <taxon>Alphaproteobacteria</taxon>
        <taxon>Rhodobacterales</taxon>
        <taxon>Paracoccaceae</taxon>
        <taxon>Rhodovulum</taxon>
    </lineage>
</organism>
<sequence>MRSLTLAAVCAAGLAAPALAQSDLLAAYDRNGDGALSRTEFETLQKEAFARLDGNGDGRLDAAELSGADKGRGDGGRAMSRDTNGDGVVTEAEFVAAGRAFGKLDRNGDGVLSGDELARLTRALSRGRG</sequence>
<dbReference type="SUPFAM" id="SSF47473">
    <property type="entry name" value="EF-hand"/>
    <property type="match status" value="1"/>
</dbReference>
<dbReference type="InterPro" id="IPR018247">
    <property type="entry name" value="EF_Hand_1_Ca_BS"/>
</dbReference>
<evidence type="ECO:0000256" key="3">
    <source>
        <dbReference type="SAM" id="MobiDB-lite"/>
    </source>
</evidence>
<dbReference type="PANTHER" id="PTHR10891">
    <property type="entry name" value="EF-HAND CALCIUM-BINDING DOMAIN CONTAINING PROTEIN"/>
    <property type="match status" value="1"/>
</dbReference>
<evidence type="ECO:0000256" key="2">
    <source>
        <dbReference type="ARBA" id="ARBA00022737"/>
    </source>
</evidence>
<keyword evidence="1" id="KW-0479">Metal-binding</keyword>